<dbReference type="Proteomes" id="UP000658258">
    <property type="component" value="Unassembled WGS sequence"/>
</dbReference>
<accession>A0ABQ3I8F5</accession>
<protein>
    <submittedName>
        <fullName evidence="1">Uncharacterized protein</fullName>
    </submittedName>
</protein>
<dbReference type="EMBL" id="BNAG01000004">
    <property type="protein sequence ID" value="GHE73171.1"/>
    <property type="molecule type" value="Genomic_DNA"/>
</dbReference>
<reference evidence="2" key="1">
    <citation type="journal article" date="2019" name="Int. J. Syst. Evol. Microbiol.">
        <title>The Global Catalogue of Microorganisms (GCM) 10K type strain sequencing project: providing services to taxonomists for standard genome sequencing and annotation.</title>
        <authorList>
            <consortium name="The Broad Institute Genomics Platform"/>
            <consortium name="The Broad Institute Genome Sequencing Center for Infectious Disease"/>
            <person name="Wu L."/>
            <person name="Ma J."/>
        </authorList>
    </citation>
    <scope>NUCLEOTIDE SEQUENCE [LARGE SCALE GENOMIC DNA]</scope>
    <source>
        <strain evidence="2">CGMCC 1.15111</strain>
    </source>
</reference>
<organism evidence="1 2">
    <name type="scientific">Roseivirga thermotolerans</name>
    <dbReference type="NCBI Taxonomy" id="1758176"/>
    <lineage>
        <taxon>Bacteria</taxon>
        <taxon>Pseudomonadati</taxon>
        <taxon>Bacteroidota</taxon>
        <taxon>Cytophagia</taxon>
        <taxon>Cytophagales</taxon>
        <taxon>Roseivirgaceae</taxon>
        <taxon>Roseivirga</taxon>
    </lineage>
</organism>
<name>A0ABQ3I8F5_9BACT</name>
<sequence>MERTSSGFRTYDRCIVRPEQTSIKDEGVKNEFFSRAWVKKEKGICGHGSGLSGSGGKILLDAQQTTQSVLPRSAMAAGQFTHNANYMTKGFGR</sequence>
<keyword evidence="2" id="KW-1185">Reference proteome</keyword>
<gene>
    <name evidence="1" type="ORF">GCM10011340_32130</name>
</gene>
<proteinExistence type="predicted"/>
<evidence type="ECO:0000313" key="2">
    <source>
        <dbReference type="Proteomes" id="UP000658258"/>
    </source>
</evidence>
<comment type="caution">
    <text evidence="1">The sequence shown here is derived from an EMBL/GenBank/DDBJ whole genome shotgun (WGS) entry which is preliminary data.</text>
</comment>
<evidence type="ECO:0000313" key="1">
    <source>
        <dbReference type="EMBL" id="GHE73171.1"/>
    </source>
</evidence>